<proteinExistence type="inferred from homology"/>
<evidence type="ECO:0000256" key="8">
    <source>
        <dbReference type="ARBA" id="ARBA00031344"/>
    </source>
</evidence>
<feature type="domain" description="COG complex component COG2 C-terminal" evidence="10">
    <location>
        <begin position="535"/>
        <end position="867"/>
    </location>
</feature>
<evidence type="ECO:0000313" key="11">
    <source>
        <dbReference type="EMBL" id="KAF9471457.1"/>
    </source>
</evidence>
<sequence length="900" mass="102033">MSASFSGEPGTPTRDRFRLEHLADELATRESSRNGAYPPSDVEQNGLLPEYTQLSHGDKYLTAEVFNVEDFLLDRSHTSLPDLRLELRQYLAQLKEELVKLINDDYEAFISLSTDLRNEGARLERLKYPLLSFKANVVVSKGELQTIQSEIHDKLTKRGKLREEKALLHLLLKISEAVTRLESMLLISSPHEDSRDALEPKNTNFLAYPSHSDDISDEKFRGNRAKHLSRVSAEYSQLLYHARKATTEKCVFINEIQWRIDRIQSTLSSDLDQLFSQTLVSLSESKGNSKTNDLERSKWMGDLTECLRTYDLLGLWRDAEDIIRREIVRGFLKKTIYPGALTAPHSPLAPNTPFHFAGSTDATKMAISAHQIPYTPFTAFIPKQAFRPAPGVASQLPQAQLLDDKDDSLARLYNQILRFVERDLGRILDIAEKTSVKTSEVRHDERAAELSPQRKNGLNDDGKGFQIMANVIWDEIGNSIMDEVGGIVFSSGRPNDFRNHYETTQSFIRSLELLAPSMRSVEALRQHPTYLAFERRWQLPVYFQLRWKEIVGTLEEILLTVRLEPIVPKDGSFAMPQSSATWIAISACWSSEIYIPELSHRFWRLTLQILSRYKGWLEETFVNLDANSNGQQDKVRIPGFTAGTSSSLTRASTPAGDVTNEMTASDDISLRYSTAAIIDIKIMESNVMTLWHQVIAMMMPDFSIEYEPDSQAESALRESILSLTTFTSSLSKNIITILTKRCCDCLLPVRSIPSQFRAMSNKRTPVEPSYFISSILRPVKQFFAIGTADGLGNLLKDAFLKSYSTEVFNNVTQQYISYLTAMKKIEEPLKRLRKNKKTPFSLFGNSGTASDEGKDEERIRGQMILDVNAFGKEGLALQVDVDKNPYFLTLKEMVYATDPE</sequence>
<keyword evidence="12" id="KW-1185">Reference proteome</keyword>
<evidence type="ECO:0000256" key="3">
    <source>
        <dbReference type="ARBA" id="ARBA00020977"/>
    </source>
</evidence>
<dbReference type="InterPro" id="IPR009316">
    <property type="entry name" value="COG2"/>
</dbReference>
<evidence type="ECO:0000256" key="4">
    <source>
        <dbReference type="ARBA" id="ARBA00022448"/>
    </source>
</evidence>
<protein>
    <recommendedName>
        <fullName evidence="3">Conserved oligomeric Golgi complex subunit 2</fullName>
    </recommendedName>
    <alternativeName>
        <fullName evidence="8">Component of oligomeric Golgi complex 2</fullName>
    </alternativeName>
</protein>
<gene>
    <name evidence="11" type="ORF">BDN70DRAFT_819966</name>
</gene>
<dbReference type="Proteomes" id="UP000807469">
    <property type="component" value="Unassembled WGS sequence"/>
</dbReference>
<evidence type="ECO:0000256" key="2">
    <source>
        <dbReference type="ARBA" id="ARBA00007603"/>
    </source>
</evidence>
<dbReference type="OrthoDB" id="332281at2759"/>
<dbReference type="Pfam" id="PF06148">
    <property type="entry name" value="COG2_N"/>
    <property type="match status" value="1"/>
</dbReference>
<evidence type="ECO:0000259" key="10">
    <source>
        <dbReference type="Pfam" id="PF12022"/>
    </source>
</evidence>
<evidence type="ECO:0000313" key="12">
    <source>
        <dbReference type="Proteomes" id="UP000807469"/>
    </source>
</evidence>
<dbReference type="GO" id="GO:0007030">
    <property type="term" value="P:Golgi organization"/>
    <property type="evidence" value="ECO:0007669"/>
    <property type="project" value="InterPro"/>
</dbReference>
<dbReference type="GO" id="GO:0017119">
    <property type="term" value="C:Golgi transport complex"/>
    <property type="evidence" value="ECO:0007669"/>
    <property type="project" value="TreeGrafter"/>
</dbReference>
<evidence type="ECO:0000256" key="7">
    <source>
        <dbReference type="ARBA" id="ARBA00023136"/>
    </source>
</evidence>
<dbReference type="InterPro" id="IPR024603">
    <property type="entry name" value="COG_complex_COG2_C"/>
</dbReference>
<evidence type="ECO:0000256" key="5">
    <source>
        <dbReference type="ARBA" id="ARBA00022927"/>
    </source>
</evidence>
<evidence type="ECO:0000259" key="9">
    <source>
        <dbReference type="Pfam" id="PF06148"/>
    </source>
</evidence>
<feature type="domain" description="Conserved oligomeric Golgi complex subunit 2 N-terminal" evidence="9">
    <location>
        <begin position="58"/>
        <end position="126"/>
    </location>
</feature>
<accession>A0A9P6CM81</accession>
<comment type="caution">
    <text evidence="11">The sequence shown here is derived from an EMBL/GenBank/DDBJ whole genome shotgun (WGS) entry which is preliminary data.</text>
</comment>
<comment type="similarity">
    <text evidence="2">Belongs to the COG2 family.</text>
</comment>
<keyword evidence="6" id="KW-0333">Golgi apparatus</keyword>
<dbReference type="GO" id="GO:0006891">
    <property type="term" value="P:intra-Golgi vesicle-mediated transport"/>
    <property type="evidence" value="ECO:0007669"/>
    <property type="project" value="TreeGrafter"/>
</dbReference>
<dbReference type="GO" id="GO:0000139">
    <property type="term" value="C:Golgi membrane"/>
    <property type="evidence" value="ECO:0007669"/>
    <property type="project" value="UniProtKB-SubCell"/>
</dbReference>
<keyword evidence="7" id="KW-0472">Membrane</keyword>
<dbReference type="AlphaFoldDB" id="A0A9P6CM81"/>
<dbReference type="PANTHER" id="PTHR12961:SF0">
    <property type="entry name" value="CONSERVED OLIGOMERIC GOLGI COMPLEX SUBUNIT 2"/>
    <property type="match status" value="1"/>
</dbReference>
<evidence type="ECO:0000256" key="6">
    <source>
        <dbReference type="ARBA" id="ARBA00023034"/>
    </source>
</evidence>
<dbReference type="InterPro" id="IPR024602">
    <property type="entry name" value="COG_su2_N"/>
</dbReference>
<keyword evidence="5" id="KW-0653">Protein transport</keyword>
<dbReference type="Pfam" id="PF12022">
    <property type="entry name" value="COG2_C"/>
    <property type="match status" value="1"/>
</dbReference>
<organism evidence="11 12">
    <name type="scientific">Pholiota conissans</name>
    <dbReference type="NCBI Taxonomy" id="109636"/>
    <lineage>
        <taxon>Eukaryota</taxon>
        <taxon>Fungi</taxon>
        <taxon>Dikarya</taxon>
        <taxon>Basidiomycota</taxon>
        <taxon>Agaricomycotina</taxon>
        <taxon>Agaricomycetes</taxon>
        <taxon>Agaricomycetidae</taxon>
        <taxon>Agaricales</taxon>
        <taxon>Agaricineae</taxon>
        <taxon>Strophariaceae</taxon>
        <taxon>Pholiota</taxon>
    </lineage>
</organism>
<dbReference type="GO" id="GO:0015031">
    <property type="term" value="P:protein transport"/>
    <property type="evidence" value="ECO:0007669"/>
    <property type="project" value="UniProtKB-KW"/>
</dbReference>
<dbReference type="EMBL" id="MU155683">
    <property type="protein sequence ID" value="KAF9471457.1"/>
    <property type="molecule type" value="Genomic_DNA"/>
</dbReference>
<reference evidence="11" key="1">
    <citation type="submission" date="2020-11" db="EMBL/GenBank/DDBJ databases">
        <authorList>
            <consortium name="DOE Joint Genome Institute"/>
            <person name="Ahrendt S."/>
            <person name="Riley R."/>
            <person name="Andreopoulos W."/>
            <person name="Labutti K."/>
            <person name="Pangilinan J."/>
            <person name="Ruiz-Duenas F.J."/>
            <person name="Barrasa J.M."/>
            <person name="Sanchez-Garcia M."/>
            <person name="Camarero S."/>
            <person name="Miyauchi S."/>
            <person name="Serrano A."/>
            <person name="Linde D."/>
            <person name="Babiker R."/>
            <person name="Drula E."/>
            <person name="Ayuso-Fernandez I."/>
            <person name="Pacheco R."/>
            <person name="Padilla G."/>
            <person name="Ferreira P."/>
            <person name="Barriuso J."/>
            <person name="Kellner H."/>
            <person name="Castanera R."/>
            <person name="Alfaro M."/>
            <person name="Ramirez L."/>
            <person name="Pisabarro A.G."/>
            <person name="Kuo A."/>
            <person name="Tritt A."/>
            <person name="Lipzen A."/>
            <person name="He G."/>
            <person name="Yan M."/>
            <person name="Ng V."/>
            <person name="Cullen D."/>
            <person name="Martin F."/>
            <person name="Rosso M.-N."/>
            <person name="Henrissat B."/>
            <person name="Hibbett D."/>
            <person name="Martinez A.T."/>
            <person name="Grigoriev I.V."/>
        </authorList>
    </citation>
    <scope>NUCLEOTIDE SEQUENCE</scope>
    <source>
        <strain evidence="11">CIRM-BRFM 674</strain>
    </source>
</reference>
<name>A0A9P6CM81_9AGAR</name>
<keyword evidence="4" id="KW-0813">Transport</keyword>
<evidence type="ECO:0000256" key="1">
    <source>
        <dbReference type="ARBA" id="ARBA00004395"/>
    </source>
</evidence>
<comment type="subcellular location">
    <subcellularLocation>
        <location evidence="1">Golgi apparatus membrane</location>
        <topology evidence="1">Peripheral membrane protein</topology>
    </subcellularLocation>
</comment>
<dbReference type="PANTHER" id="PTHR12961">
    <property type="entry name" value="CONSERVED OLIGOMERIC GOLGI COMPLEX COMPONENT 2"/>
    <property type="match status" value="1"/>
</dbReference>